<gene>
    <name evidence="2" type="ORF">OZSIB_2520</name>
</gene>
<feature type="transmembrane region" description="Helical" evidence="1">
    <location>
        <begin position="134"/>
        <end position="153"/>
    </location>
</feature>
<reference evidence="2 3" key="1">
    <citation type="submission" date="2018-05" db="EMBL/GenBank/DDBJ databases">
        <title>A metagenomic window into the 2 km-deep terrestrial subsurface aquifer revealed taxonomically and functionally diverse microbial community comprising novel uncultured bacterial lineages.</title>
        <authorList>
            <person name="Kadnikov V.V."/>
            <person name="Mardanov A.V."/>
            <person name="Beletsky A.V."/>
            <person name="Banks D."/>
            <person name="Pimenov N.V."/>
            <person name="Frank Y.A."/>
            <person name="Karnachuk O.V."/>
            <person name="Ravin N.V."/>
        </authorList>
    </citation>
    <scope>NUCLEOTIDE SEQUENCE [LARGE SCALE GENOMIC DNA]</scope>
    <source>
        <strain evidence="2">BY5</strain>
    </source>
</reference>
<evidence type="ECO:0000313" key="2">
    <source>
        <dbReference type="EMBL" id="RCK81143.1"/>
    </source>
</evidence>
<accession>A0A367ZSM2</accession>
<keyword evidence="1" id="KW-0812">Transmembrane</keyword>
<dbReference type="CDD" id="cd00060">
    <property type="entry name" value="FHA"/>
    <property type="match status" value="1"/>
</dbReference>
<evidence type="ECO:0000313" key="3">
    <source>
        <dbReference type="Proteomes" id="UP000252355"/>
    </source>
</evidence>
<dbReference type="AlphaFoldDB" id="A0A367ZSM2"/>
<organism evidence="2 3">
    <name type="scientific">Candidatus Ozemobacter sibiricus</name>
    <dbReference type="NCBI Taxonomy" id="2268124"/>
    <lineage>
        <taxon>Bacteria</taxon>
        <taxon>Candidatus Ozemobacteria</taxon>
        <taxon>Candidatus Ozemobacterales</taxon>
        <taxon>Candidatus Ozemobacteraceae</taxon>
        <taxon>Candidatus Ozemobacter</taxon>
    </lineage>
</organism>
<proteinExistence type="predicted"/>
<dbReference type="EMBL" id="QOQW01000003">
    <property type="protein sequence ID" value="RCK81143.1"/>
    <property type="molecule type" value="Genomic_DNA"/>
</dbReference>
<feature type="transmembrane region" description="Helical" evidence="1">
    <location>
        <begin position="6"/>
        <end position="24"/>
    </location>
</feature>
<comment type="caution">
    <text evidence="2">The sequence shown here is derived from an EMBL/GenBank/DDBJ whole genome shotgun (WGS) entry which is preliminary data.</text>
</comment>
<sequence>MNPRFWLQHTMSGLLAGYAAWLTFRETDPWTFGDGFLATLFTTGVFGAVLLGLGAALPPLVNDWQARQAGRLLLAHALPALAFAMPTAVLFALLGGSTGLARMAPVLVVRTLWWSLLAAALGACRGFVTGSCRTAAHTMAGLLPGLVAGGLLLDRFFVPRGLWLVGSLFFGAVIGACLALALDLLKEAWLEDLGHGGRWRPQHLLESEEFVAGSDEDCDLILPEAPPQAFSITEKDEGHVLESLDESPIKVTGGRFRCRLLVDGDVFEVAGRTFVYHNRLARTRDTAPQPAA</sequence>
<dbReference type="Proteomes" id="UP000252355">
    <property type="component" value="Unassembled WGS sequence"/>
</dbReference>
<keyword evidence="1" id="KW-1133">Transmembrane helix</keyword>
<name>A0A367ZSM2_9BACT</name>
<keyword evidence="1" id="KW-0472">Membrane</keyword>
<feature type="transmembrane region" description="Helical" evidence="1">
    <location>
        <begin position="162"/>
        <end position="182"/>
    </location>
</feature>
<feature type="transmembrane region" description="Helical" evidence="1">
    <location>
        <begin position="36"/>
        <end position="61"/>
    </location>
</feature>
<feature type="transmembrane region" description="Helical" evidence="1">
    <location>
        <begin position="107"/>
        <end position="128"/>
    </location>
</feature>
<evidence type="ECO:0000256" key="1">
    <source>
        <dbReference type="SAM" id="Phobius"/>
    </source>
</evidence>
<protein>
    <submittedName>
        <fullName evidence="2">Uncharacterized protein</fullName>
    </submittedName>
</protein>
<feature type="transmembrane region" description="Helical" evidence="1">
    <location>
        <begin position="73"/>
        <end position="95"/>
    </location>
</feature>